<evidence type="ECO:0000313" key="2">
    <source>
        <dbReference type="Proteomes" id="UP000203240"/>
    </source>
</evidence>
<accession>A0A068LKK3</accession>
<sequence>MSCEMFIYSVVRRASCDVDAAHQRALFNHIENHQRRRRRRLCDVRALLDSILLKFDVNAVYVLVENIKAIVWALVRLVYARNPNLLTSRRHERYLSYAHNLAKRVSRPLELHEYARNLYRRFSVYELREDSLDWDELMDMMCTLATMFSSETSERIKNNNVVKCNNYNKTVRCSKVCKPDKPQKINVL</sequence>
<organism evidence="1 2">
    <name type="scientific">Peridroma alphabaculovirus</name>
    <dbReference type="NCBI Taxonomy" id="1346829"/>
    <lineage>
        <taxon>Viruses</taxon>
        <taxon>Viruses incertae sedis</taxon>
        <taxon>Naldaviricetes</taxon>
        <taxon>Lefavirales</taxon>
        <taxon>Baculoviridae</taxon>
        <taxon>Alphabaculovirus</taxon>
    </lineage>
</organism>
<dbReference type="OrthoDB" id="20785at10239"/>
<protein>
    <submittedName>
        <fullName evidence="1">Uncharacterized protein</fullName>
    </submittedName>
</protein>
<keyword evidence="2" id="KW-1185">Reference proteome</keyword>
<dbReference type="Proteomes" id="UP000203240">
    <property type="component" value="Segment"/>
</dbReference>
<evidence type="ECO:0000313" key="1">
    <source>
        <dbReference type="EMBL" id="AIE47827.1"/>
    </source>
</evidence>
<name>A0A068LKK3_9ABAC</name>
<gene>
    <name evidence="1" type="ORF">pesp101</name>
</gene>
<reference evidence="1 2" key="1">
    <citation type="journal article" date="2015" name="Genome Announc.">
        <title>A Distinct Group II Alphabaculovirus Isolated from a Peridroma Species.</title>
        <authorList>
            <person name="Rohrmann G.F."/>
            <person name="Erlandson M.A."/>
            <person name="Theilmann D.A."/>
        </authorList>
    </citation>
    <scope>NUCLEOTIDE SEQUENCE [LARGE SCALE GENOMIC DNA]</scope>
    <source>
        <strain evidence="1">GR_167</strain>
    </source>
</reference>
<proteinExistence type="predicted"/>
<dbReference type="EMBL" id="KM009991">
    <property type="protein sequence ID" value="AIE47827.1"/>
    <property type="molecule type" value="Genomic_DNA"/>
</dbReference>
<dbReference type="GeneID" id="20004010"/>
<dbReference type="RefSeq" id="YP_009049927.1">
    <property type="nucleotide sequence ID" value="NC_024625.1"/>
</dbReference>